<sequence>MSEPEARRAGWTEERAQRRRSEHVTREARANKRAAGERRAQCEPEARRAGWTEERAQRRRSEHVTREARANKRAAGERRAHS</sequence>
<dbReference type="EMBL" id="VFPO01000001">
    <property type="protein sequence ID" value="TQM69398.1"/>
    <property type="molecule type" value="Genomic_DNA"/>
</dbReference>
<name>A0A543IFN5_9ACTN</name>
<organism evidence="2 3">
    <name type="scientific">Actinomadura hallensis</name>
    <dbReference type="NCBI Taxonomy" id="337895"/>
    <lineage>
        <taxon>Bacteria</taxon>
        <taxon>Bacillati</taxon>
        <taxon>Actinomycetota</taxon>
        <taxon>Actinomycetes</taxon>
        <taxon>Streptosporangiales</taxon>
        <taxon>Thermomonosporaceae</taxon>
        <taxon>Actinomadura</taxon>
    </lineage>
</organism>
<gene>
    <name evidence="2" type="ORF">FHX41_3092</name>
</gene>
<protein>
    <submittedName>
        <fullName evidence="2">Uncharacterized protein</fullName>
    </submittedName>
</protein>
<dbReference type="AlphaFoldDB" id="A0A543IFN5"/>
<evidence type="ECO:0000313" key="2">
    <source>
        <dbReference type="EMBL" id="TQM69398.1"/>
    </source>
</evidence>
<comment type="caution">
    <text evidence="2">The sequence shown here is derived from an EMBL/GenBank/DDBJ whole genome shotgun (WGS) entry which is preliminary data.</text>
</comment>
<evidence type="ECO:0000256" key="1">
    <source>
        <dbReference type="SAM" id="MobiDB-lite"/>
    </source>
</evidence>
<dbReference type="Proteomes" id="UP000316706">
    <property type="component" value="Unassembled WGS sequence"/>
</dbReference>
<proteinExistence type="predicted"/>
<feature type="compositionally biased region" description="Basic and acidic residues" evidence="1">
    <location>
        <begin position="62"/>
        <end position="82"/>
    </location>
</feature>
<accession>A0A543IFN5</accession>
<reference evidence="2 3" key="1">
    <citation type="submission" date="2019-06" db="EMBL/GenBank/DDBJ databases">
        <title>Sequencing the genomes of 1000 actinobacteria strains.</title>
        <authorList>
            <person name="Klenk H.-P."/>
        </authorList>
    </citation>
    <scope>NUCLEOTIDE SEQUENCE [LARGE SCALE GENOMIC DNA]</scope>
    <source>
        <strain evidence="2 3">DSM 45043</strain>
    </source>
</reference>
<feature type="compositionally biased region" description="Basic and acidic residues" evidence="1">
    <location>
        <begin position="1"/>
        <end position="16"/>
    </location>
</feature>
<feature type="region of interest" description="Disordered" evidence="1">
    <location>
        <begin position="1"/>
        <end position="82"/>
    </location>
</feature>
<keyword evidence="3" id="KW-1185">Reference proteome</keyword>
<feature type="compositionally biased region" description="Basic and acidic residues" evidence="1">
    <location>
        <begin position="22"/>
        <end position="56"/>
    </location>
</feature>
<evidence type="ECO:0000313" key="3">
    <source>
        <dbReference type="Proteomes" id="UP000316706"/>
    </source>
</evidence>